<dbReference type="NCBIfam" id="TIGR01494">
    <property type="entry name" value="ATPase_P-type"/>
    <property type="match status" value="2"/>
</dbReference>
<feature type="transmembrane region" description="Helical" evidence="7">
    <location>
        <begin position="267"/>
        <end position="288"/>
    </location>
</feature>
<dbReference type="GO" id="GO:0005524">
    <property type="term" value="F:ATP binding"/>
    <property type="evidence" value="ECO:0007669"/>
    <property type="project" value="InterPro"/>
</dbReference>
<evidence type="ECO:0000259" key="8">
    <source>
        <dbReference type="Pfam" id="PF00122"/>
    </source>
</evidence>
<keyword evidence="3" id="KW-1278">Translocase</keyword>
<dbReference type="InterPro" id="IPR023298">
    <property type="entry name" value="ATPase_P-typ_TM_dom_sf"/>
</dbReference>
<dbReference type="Gene3D" id="2.70.150.10">
    <property type="entry name" value="Calcium-transporting ATPase, cytoplasmic transduction domain A"/>
    <property type="match status" value="1"/>
</dbReference>
<feature type="transmembrane region" description="Helical" evidence="7">
    <location>
        <begin position="93"/>
        <end position="115"/>
    </location>
</feature>
<protein>
    <submittedName>
        <fullName evidence="9">HAD-IC family P-type ATPase</fullName>
    </submittedName>
</protein>
<keyword evidence="2 7" id="KW-0812">Transmembrane</keyword>
<feature type="transmembrane region" description="Helical" evidence="7">
    <location>
        <begin position="844"/>
        <end position="862"/>
    </location>
</feature>
<name>A0A9D2K1G5_9FIRM</name>
<dbReference type="Gene3D" id="3.40.1110.10">
    <property type="entry name" value="Calcium-transporting ATPase, cytoplasmic domain N"/>
    <property type="match status" value="1"/>
</dbReference>
<feature type="transmembrane region" description="Helical" evidence="7">
    <location>
        <begin position="308"/>
        <end position="331"/>
    </location>
</feature>
<feature type="transmembrane region" description="Helical" evidence="7">
    <location>
        <begin position="685"/>
        <end position="702"/>
    </location>
</feature>
<dbReference type="SFLD" id="SFLDF00027">
    <property type="entry name" value="p-type_atpase"/>
    <property type="match status" value="1"/>
</dbReference>
<reference evidence="9" key="1">
    <citation type="journal article" date="2021" name="PeerJ">
        <title>Extensive microbial diversity within the chicken gut microbiome revealed by metagenomics and culture.</title>
        <authorList>
            <person name="Gilroy R."/>
            <person name="Ravi A."/>
            <person name="Getino M."/>
            <person name="Pursley I."/>
            <person name="Horton D.L."/>
            <person name="Alikhan N.F."/>
            <person name="Baker D."/>
            <person name="Gharbi K."/>
            <person name="Hall N."/>
            <person name="Watson M."/>
            <person name="Adriaenssens E.M."/>
            <person name="Foster-Nyarko E."/>
            <person name="Jarju S."/>
            <person name="Secka A."/>
            <person name="Antonio M."/>
            <person name="Oren A."/>
            <person name="Chaudhuri R.R."/>
            <person name="La Ragione R."/>
            <person name="Hildebrand F."/>
            <person name="Pallen M.J."/>
        </authorList>
    </citation>
    <scope>NUCLEOTIDE SEQUENCE</scope>
    <source>
        <strain evidence="9">ChiW7-2402</strain>
    </source>
</reference>
<feature type="transmembrane region" description="Helical" evidence="7">
    <location>
        <begin position="808"/>
        <end position="832"/>
    </location>
</feature>
<dbReference type="PANTHER" id="PTHR42861">
    <property type="entry name" value="CALCIUM-TRANSPORTING ATPASE"/>
    <property type="match status" value="1"/>
</dbReference>
<dbReference type="AlphaFoldDB" id="A0A9D2K1G5"/>
<proteinExistence type="predicted"/>
<dbReference type="InterPro" id="IPR059000">
    <property type="entry name" value="ATPase_P-type_domA"/>
</dbReference>
<accession>A0A9D2K1G5</accession>
<evidence type="ECO:0000313" key="10">
    <source>
        <dbReference type="Proteomes" id="UP000824102"/>
    </source>
</evidence>
<keyword evidence="4 7" id="KW-1133">Transmembrane helix</keyword>
<dbReference type="SUPFAM" id="SSF81665">
    <property type="entry name" value="Calcium ATPase, transmembrane domain M"/>
    <property type="match status" value="1"/>
</dbReference>
<dbReference type="Pfam" id="PF00702">
    <property type="entry name" value="Hydrolase"/>
    <property type="match status" value="1"/>
</dbReference>
<dbReference type="Gene3D" id="3.40.50.1000">
    <property type="entry name" value="HAD superfamily/HAD-like"/>
    <property type="match status" value="1"/>
</dbReference>
<dbReference type="InterPro" id="IPR023299">
    <property type="entry name" value="ATPase_P-typ_cyto_dom_N"/>
</dbReference>
<dbReference type="InterPro" id="IPR008250">
    <property type="entry name" value="ATPase_P-typ_transduc_dom_A_sf"/>
</dbReference>
<gene>
    <name evidence="9" type="ORF">H9964_08540</name>
</gene>
<feature type="transmembrane region" description="Helical" evidence="7">
    <location>
        <begin position="722"/>
        <end position="742"/>
    </location>
</feature>
<dbReference type="SFLD" id="SFLDG00002">
    <property type="entry name" value="C1.7:_P-type_atpase_like"/>
    <property type="match status" value="1"/>
</dbReference>
<dbReference type="Gene3D" id="1.20.1110.10">
    <property type="entry name" value="Calcium-transporting ATPase, transmembrane domain"/>
    <property type="match status" value="1"/>
</dbReference>
<dbReference type="Pfam" id="PF00122">
    <property type="entry name" value="E1-E2_ATPase"/>
    <property type="match status" value="1"/>
</dbReference>
<comment type="caution">
    <text evidence="9">The sequence shown here is derived from an EMBL/GenBank/DDBJ whole genome shotgun (WGS) entry which is preliminary data.</text>
</comment>
<evidence type="ECO:0000256" key="1">
    <source>
        <dbReference type="ARBA" id="ARBA00004141"/>
    </source>
</evidence>
<dbReference type="InterPro" id="IPR023214">
    <property type="entry name" value="HAD_sf"/>
</dbReference>
<reference evidence="9" key="2">
    <citation type="submission" date="2021-04" db="EMBL/GenBank/DDBJ databases">
        <authorList>
            <person name="Gilroy R."/>
        </authorList>
    </citation>
    <scope>NUCLEOTIDE SEQUENCE</scope>
    <source>
        <strain evidence="9">ChiW7-2402</strain>
    </source>
</reference>
<feature type="region of interest" description="Disordered" evidence="6">
    <location>
        <begin position="45"/>
        <end position="65"/>
    </location>
</feature>
<dbReference type="GO" id="GO:0016020">
    <property type="term" value="C:membrane"/>
    <property type="evidence" value="ECO:0007669"/>
    <property type="project" value="UniProtKB-SubCell"/>
</dbReference>
<dbReference type="InterPro" id="IPR001757">
    <property type="entry name" value="P_typ_ATPase"/>
</dbReference>
<feature type="transmembrane region" description="Helical" evidence="7">
    <location>
        <begin position="778"/>
        <end position="796"/>
    </location>
</feature>
<evidence type="ECO:0000256" key="5">
    <source>
        <dbReference type="ARBA" id="ARBA00023136"/>
    </source>
</evidence>
<dbReference type="SFLD" id="SFLDS00003">
    <property type="entry name" value="Haloacid_Dehalogenase"/>
    <property type="match status" value="1"/>
</dbReference>
<dbReference type="EMBL" id="DXBB01000133">
    <property type="protein sequence ID" value="HIZ73614.1"/>
    <property type="molecule type" value="Genomic_DNA"/>
</dbReference>
<dbReference type="SUPFAM" id="SSF56784">
    <property type="entry name" value="HAD-like"/>
    <property type="match status" value="1"/>
</dbReference>
<organism evidence="9 10">
    <name type="scientific">Candidatus Gallimonas intestinavium</name>
    <dbReference type="NCBI Taxonomy" id="2838603"/>
    <lineage>
        <taxon>Bacteria</taxon>
        <taxon>Bacillati</taxon>
        <taxon>Bacillota</taxon>
        <taxon>Clostridia</taxon>
        <taxon>Candidatus Gallimonas</taxon>
    </lineage>
</organism>
<dbReference type="Proteomes" id="UP000824102">
    <property type="component" value="Unassembled WGS sequence"/>
</dbReference>
<feature type="transmembrane region" description="Helical" evidence="7">
    <location>
        <begin position="121"/>
        <end position="142"/>
    </location>
</feature>
<evidence type="ECO:0000313" key="9">
    <source>
        <dbReference type="EMBL" id="HIZ73614.1"/>
    </source>
</evidence>
<comment type="subcellular location">
    <subcellularLocation>
        <location evidence="1">Membrane</location>
        <topology evidence="1">Multi-pass membrane protein</topology>
    </subcellularLocation>
</comment>
<dbReference type="InterPro" id="IPR044492">
    <property type="entry name" value="P_typ_ATPase_HD_dom"/>
</dbReference>
<dbReference type="SUPFAM" id="SSF81660">
    <property type="entry name" value="Metal cation-transporting ATPase, ATP-binding domain N"/>
    <property type="match status" value="1"/>
</dbReference>
<dbReference type="InterPro" id="IPR036412">
    <property type="entry name" value="HAD-like_sf"/>
</dbReference>
<feature type="domain" description="P-type ATPase A" evidence="8">
    <location>
        <begin position="153"/>
        <end position="250"/>
    </location>
</feature>
<dbReference type="SUPFAM" id="SSF81653">
    <property type="entry name" value="Calcium ATPase, transduction domain A"/>
    <property type="match status" value="1"/>
</dbReference>
<sequence length="871" mass="95336">MPNDERPAGGKNRSFFTHLLERGGIRLSAPNKQRQKLMRKFRKLKKLPSDADTERFSPAPEEGLSEEQVERRFNEFLFNDVNKRYSKSYASIFIGNICTFFNLLCVLVAAALIFARADITQFLFVVIFSANLLIGIVQEILAKKQIDKLAVLLSSTIKVVRGGKESEIPVKEIVLDDILCLEAGQQVPADCILLDGQIEVNESLLTGESDSVKKREGEALYAGSFVVSGMCRVRADKVGAATYLNKLTSKAKKYKRPSSEIMNSIRLFIRAIALLIVIVAGLMTWTNWKNLGAEEIDLFDRISGTIQYTSAIVVGMIPSGLLLLTSLAMAVGVRRLGKKQTLVQDLYSLEMLARVNVLCLDKTGTITDGRMTVSDCMILETETEYTVDEVMGSMLSALDDNNQTSIALLDRFGATPVLQPTALLPFSSKRKLSAVTFGQDGTYVMGAPEFVLRPMPARIERIVKQYAQSGLRVLALAHAEGSIEGEAIPAGARAVALITLADNLRPEATETVKWFRDNDVNIRIISGDNPVTVAEVARRAGVPGAGKYISLDGLTDIEVENVAHEYTVFGRVTPEQKAVLVRTLKREGNTVAMTGDGVNDILALKEADCAISVASGSEAARNVSHIVLMNNNFMNLPSVVNEGRRVINNIKNSASLYIMKTLFTAFLAILCVFMQVPYFFTTNNLILFEMFVAAIPSFVIALQPNNNRVKGNFMMYVLSRSVPGAVTLLLCVLAVHLGNVYMTGETFVPVLDEAGNPVLDSAGQIVGTMQPCVGFGSVFKPMLVLSVTFGGIVMLYRILQPLNLLRSLVYFGSLAICIVIMCVPVLGNIVYTGWGNVVFTMQEILYILCIMLAAFPVSGFLTKACDLFNSD</sequence>
<evidence type="ECO:0000256" key="7">
    <source>
        <dbReference type="SAM" id="Phobius"/>
    </source>
</evidence>
<dbReference type="GO" id="GO:0016887">
    <property type="term" value="F:ATP hydrolysis activity"/>
    <property type="evidence" value="ECO:0007669"/>
    <property type="project" value="InterPro"/>
</dbReference>
<dbReference type="PRINTS" id="PR00119">
    <property type="entry name" value="CATATPASE"/>
</dbReference>
<dbReference type="PROSITE" id="PS00154">
    <property type="entry name" value="ATPASE_E1_E2"/>
    <property type="match status" value="1"/>
</dbReference>
<keyword evidence="5 7" id="KW-0472">Membrane</keyword>
<dbReference type="InterPro" id="IPR018303">
    <property type="entry name" value="ATPase_P-typ_P_site"/>
</dbReference>
<evidence type="ECO:0000256" key="6">
    <source>
        <dbReference type="SAM" id="MobiDB-lite"/>
    </source>
</evidence>
<feature type="transmembrane region" description="Helical" evidence="7">
    <location>
        <begin position="654"/>
        <end position="679"/>
    </location>
</feature>
<evidence type="ECO:0000256" key="3">
    <source>
        <dbReference type="ARBA" id="ARBA00022967"/>
    </source>
</evidence>
<dbReference type="PRINTS" id="PR00120">
    <property type="entry name" value="HATPASE"/>
</dbReference>
<evidence type="ECO:0000256" key="4">
    <source>
        <dbReference type="ARBA" id="ARBA00022989"/>
    </source>
</evidence>
<evidence type="ECO:0000256" key="2">
    <source>
        <dbReference type="ARBA" id="ARBA00022692"/>
    </source>
</evidence>